<gene>
    <name evidence="2" type="ORF">N7498_009284</name>
</gene>
<evidence type="ECO:0000313" key="2">
    <source>
        <dbReference type="EMBL" id="KAJ5190299.1"/>
    </source>
</evidence>
<dbReference type="CDD" id="cd04301">
    <property type="entry name" value="NAT_SF"/>
    <property type="match status" value="1"/>
</dbReference>
<dbReference type="OrthoDB" id="41238at2759"/>
<dbReference type="SUPFAM" id="SSF55729">
    <property type="entry name" value="Acyl-CoA N-acyltransferases (Nat)"/>
    <property type="match status" value="1"/>
</dbReference>
<protein>
    <recommendedName>
        <fullName evidence="1">N-acetyltransferase domain-containing protein</fullName>
    </recommendedName>
</protein>
<dbReference type="Proteomes" id="UP001150904">
    <property type="component" value="Unassembled WGS sequence"/>
</dbReference>
<dbReference type="InterPro" id="IPR016181">
    <property type="entry name" value="Acyl_CoA_acyltransferase"/>
</dbReference>
<dbReference type="InterPro" id="IPR051908">
    <property type="entry name" value="Ribosomal_N-acetyltransferase"/>
</dbReference>
<dbReference type="Gene3D" id="3.40.630.30">
    <property type="match status" value="1"/>
</dbReference>
<evidence type="ECO:0000313" key="3">
    <source>
        <dbReference type="Proteomes" id="UP001150904"/>
    </source>
</evidence>
<dbReference type="AlphaFoldDB" id="A0A9W9M696"/>
<dbReference type="GeneID" id="83183641"/>
<sequence length="240" mass="26861">MAIASIFPFPIYGISNERVKLIPFDPERHGDTFFNLSSPYPEIYSHMPIGPWDSATEFKKEFTDGPSNSIISFSNPESFAFTIIDKTRDPSPEDPEGELAGTVSFIRTSPIHLCTEVGFVVILPPYQRTHVAKSAVGLVLRLALEPPERGGIGLRRVDWRASTTNLASSKLAEKMGFERVGVVPWHIRFVKGKLRGKIGNGRELPPGCDPEDVWRDTVNYCLAWDRWESGVRETVQSVID</sequence>
<dbReference type="Pfam" id="PF13302">
    <property type="entry name" value="Acetyltransf_3"/>
    <property type="match status" value="1"/>
</dbReference>
<dbReference type="RefSeq" id="XP_058303239.1">
    <property type="nucleotide sequence ID" value="XM_058456340.1"/>
</dbReference>
<reference evidence="2" key="1">
    <citation type="submission" date="2022-12" db="EMBL/GenBank/DDBJ databases">
        <authorList>
            <person name="Petersen C."/>
        </authorList>
    </citation>
    <scope>NUCLEOTIDE SEQUENCE</scope>
    <source>
        <strain evidence="2">IBT 15544</strain>
    </source>
</reference>
<organism evidence="2 3">
    <name type="scientific">Penicillium cinerascens</name>
    <dbReference type="NCBI Taxonomy" id="70096"/>
    <lineage>
        <taxon>Eukaryota</taxon>
        <taxon>Fungi</taxon>
        <taxon>Dikarya</taxon>
        <taxon>Ascomycota</taxon>
        <taxon>Pezizomycotina</taxon>
        <taxon>Eurotiomycetes</taxon>
        <taxon>Eurotiomycetidae</taxon>
        <taxon>Eurotiales</taxon>
        <taxon>Aspergillaceae</taxon>
        <taxon>Penicillium</taxon>
    </lineage>
</organism>
<evidence type="ECO:0000259" key="1">
    <source>
        <dbReference type="PROSITE" id="PS51186"/>
    </source>
</evidence>
<dbReference type="InterPro" id="IPR000182">
    <property type="entry name" value="GNAT_dom"/>
</dbReference>
<dbReference type="GO" id="GO:0008999">
    <property type="term" value="F:protein-N-terminal-alanine acetyltransferase activity"/>
    <property type="evidence" value="ECO:0007669"/>
    <property type="project" value="TreeGrafter"/>
</dbReference>
<comment type="caution">
    <text evidence="2">The sequence shown here is derived from an EMBL/GenBank/DDBJ whole genome shotgun (WGS) entry which is preliminary data.</text>
</comment>
<accession>A0A9W9M696</accession>
<dbReference type="EMBL" id="JAPQKR010000016">
    <property type="protein sequence ID" value="KAJ5190299.1"/>
    <property type="molecule type" value="Genomic_DNA"/>
</dbReference>
<proteinExistence type="predicted"/>
<dbReference type="PANTHER" id="PTHR43441:SF5">
    <property type="entry name" value="FAMILY ACETYLTRANSFERASE, PUTATIVE-RELATED"/>
    <property type="match status" value="1"/>
</dbReference>
<dbReference type="PROSITE" id="PS51186">
    <property type="entry name" value="GNAT"/>
    <property type="match status" value="1"/>
</dbReference>
<dbReference type="PANTHER" id="PTHR43441">
    <property type="entry name" value="RIBOSOMAL-PROTEIN-SERINE ACETYLTRANSFERASE"/>
    <property type="match status" value="1"/>
</dbReference>
<feature type="domain" description="N-acetyltransferase" evidence="1">
    <location>
        <begin position="96"/>
        <end position="196"/>
    </location>
</feature>
<name>A0A9W9M696_9EURO</name>
<keyword evidence="3" id="KW-1185">Reference proteome</keyword>
<dbReference type="GO" id="GO:1990189">
    <property type="term" value="F:protein N-terminal-serine acetyltransferase activity"/>
    <property type="evidence" value="ECO:0007669"/>
    <property type="project" value="TreeGrafter"/>
</dbReference>
<reference evidence="2" key="2">
    <citation type="journal article" date="2023" name="IMA Fungus">
        <title>Comparative genomic study of the Penicillium genus elucidates a diverse pangenome and 15 lateral gene transfer events.</title>
        <authorList>
            <person name="Petersen C."/>
            <person name="Sorensen T."/>
            <person name="Nielsen M.R."/>
            <person name="Sondergaard T.E."/>
            <person name="Sorensen J.L."/>
            <person name="Fitzpatrick D.A."/>
            <person name="Frisvad J.C."/>
            <person name="Nielsen K.L."/>
        </authorList>
    </citation>
    <scope>NUCLEOTIDE SEQUENCE</scope>
    <source>
        <strain evidence="2">IBT 15544</strain>
    </source>
</reference>